<feature type="transmembrane region" description="Helical" evidence="11">
    <location>
        <begin position="327"/>
        <end position="354"/>
    </location>
</feature>
<evidence type="ECO:0000256" key="7">
    <source>
        <dbReference type="ARBA" id="ARBA00023128"/>
    </source>
</evidence>
<evidence type="ECO:0000313" key="13">
    <source>
        <dbReference type="Proteomes" id="UP000242877"/>
    </source>
</evidence>
<organism evidence="12 13">
    <name type="scientific">Ascosphaera apis ARSEF 7405</name>
    <dbReference type="NCBI Taxonomy" id="392613"/>
    <lineage>
        <taxon>Eukaryota</taxon>
        <taxon>Fungi</taxon>
        <taxon>Dikarya</taxon>
        <taxon>Ascomycota</taxon>
        <taxon>Pezizomycotina</taxon>
        <taxon>Eurotiomycetes</taxon>
        <taxon>Eurotiomycetidae</taxon>
        <taxon>Onygenales</taxon>
        <taxon>Ascosphaeraceae</taxon>
        <taxon>Ascosphaera</taxon>
    </lineage>
</organism>
<dbReference type="GO" id="GO:0005743">
    <property type="term" value="C:mitochondrial inner membrane"/>
    <property type="evidence" value="ECO:0007669"/>
    <property type="project" value="UniProtKB-SubCell"/>
</dbReference>
<keyword evidence="3 11" id="KW-0812">Transmembrane</keyword>
<comment type="function">
    <text evidence="9">Involved in the organization of the mitochondrial membranes and the global structure of the mitochondria. Also required for mitochondrial distribution and mobility as well as for the maintenance of mitochondrial DNA nucleoids structures.</text>
</comment>
<dbReference type="EMBL" id="AZGZ01000008">
    <property type="protein sequence ID" value="KZZ93474.1"/>
    <property type="molecule type" value="Genomic_DNA"/>
</dbReference>
<comment type="caution">
    <text evidence="12">The sequence shown here is derived from an EMBL/GenBank/DDBJ whole genome shotgun (WGS) entry which is preliminary data.</text>
</comment>
<feature type="compositionally biased region" description="Low complexity" evidence="10">
    <location>
        <begin position="586"/>
        <end position="597"/>
    </location>
</feature>
<feature type="transmembrane region" description="Helical" evidence="11">
    <location>
        <begin position="828"/>
        <end position="846"/>
    </location>
</feature>
<evidence type="ECO:0000256" key="4">
    <source>
        <dbReference type="ARBA" id="ARBA00022792"/>
    </source>
</evidence>
<feature type="region of interest" description="Disordered" evidence="10">
    <location>
        <begin position="682"/>
        <end position="703"/>
    </location>
</feature>
<feature type="region of interest" description="Disordered" evidence="10">
    <location>
        <begin position="212"/>
        <end position="243"/>
    </location>
</feature>
<comment type="similarity">
    <text evidence="2">Belongs to the MDM31/MDM32 family.</text>
</comment>
<dbReference type="GO" id="GO:0007005">
    <property type="term" value="P:mitochondrion organization"/>
    <property type="evidence" value="ECO:0007669"/>
    <property type="project" value="InterPro"/>
</dbReference>
<accession>A0A168A501</accession>
<comment type="subcellular location">
    <subcellularLocation>
        <location evidence="1">Mitochondrion inner membrane</location>
    </subcellularLocation>
</comment>
<name>A0A168A501_9EURO</name>
<keyword evidence="6 11" id="KW-1133">Transmembrane helix</keyword>
<evidence type="ECO:0000256" key="5">
    <source>
        <dbReference type="ARBA" id="ARBA00022946"/>
    </source>
</evidence>
<keyword evidence="4" id="KW-0999">Mitochondrion inner membrane</keyword>
<evidence type="ECO:0000256" key="1">
    <source>
        <dbReference type="ARBA" id="ARBA00004273"/>
    </source>
</evidence>
<evidence type="ECO:0000256" key="3">
    <source>
        <dbReference type="ARBA" id="ARBA00022692"/>
    </source>
</evidence>
<reference evidence="12 13" key="1">
    <citation type="journal article" date="2016" name="Genome Biol. Evol.">
        <title>Divergent and convergent evolution of fungal pathogenicity.</title>
        <authorList>
            <person name="Shang Y."/>
            <person name="Xiao G."/>
            <person name="Zheng P."/>
            <person name="Cen K."/>
            <person name="Zhan S."/>
            <person name="Wang C."/>
        </authorList>
    </citation>
    <scope>NUCLEOTIDE SEQUENCE [LARGE SCALE GENOMIC DNA]</scope>
    <source>
        <strain evidence="12 13">ARSEF 7405</strain>
    </source>
</reference>
<dbReference type="PANTHER" id="PTHR31068:SF0">
    <property type="entry name" value="MITOCHONDRIAL DISTRIBUTION AND MORPHOLOGY PROTEIN 31"/>
    <property type="match status" value="1"/>
</dbReference>
<evidence type="ECO:0000256" key="8">
    <source>
        <dbReference type="ARBA" id="ARBA00023136"/>
    </source>
</evidence>
<dbReference type="OrthoDB" id="17678at2759"/>
<proteinExistence type="inferred from homology"/>
<dbReference type="Pfam" id="PF08118">
    <property type="entry name" value="MDM31_MDM32"/>
    <property type="match status" value="1"/>
</dbReference>
<evidence type="ECO:0000256" key="6">
    <source>
        <dbReference type="ARBA" id="ARBA00022989"/>
    </source>
</evidence>
<dbReference type="Proteomes" id="UP000242877">
    <property type="component" value="Unassembled WGS sequence"/>
</dbReference>
<dbReference type="AlphaFoldDB" id="A0A168A501"/>
<keyword evidence="5" id="KW-0809">Transit peptide</keyword>
<feature type="region of interest" description="Disordered" evidence="10">
    <location>
        <begin position="578"/>
        <end position="613"/>
    </location>
</feature>
<dbReference type="InterPro" id="IPR012571">
    <property type="entry name" value="Mdm31/Mdm32"/>
</dbReference>
<dbReference type="GO" id="GO:0000001">
    <property type="term" value="P:mitochondrion inheritance"/>
    <property type="evidence" value="ECO:0007669"/>
    <property type="project" value="InterPro"/>
</dbReference>
<keyword evidence="7" id="KW-0496">Mitochondrion</keyword>
<evidence type="ECO:0000256" key="9">
    <source>
        <dbReference type="ARBA" id="ARBA00025191"/>
    </source>
</evidence>
<evidence type="ECO:0000313" key="12">
    <source>
        <dbReference type="EMBL" id="KZZ93474.1"/>
    </source>
</evidence>
<keyword evidence="8 11" id="KW-0472">Membrane</keyword>
<evidence type="ECO:0000256" key="11">
    <source>
        <dbReference type="SAM" id="Phobius"/>
    </source>
</evidence>
<dbReference type="PANTHER" id="PTHR31068">
    <property type="entry name" value="MITOCHONDRIAL DISTRIBUTION AND MORPHOLOGY PROTEIN 31"/>
    <property type="match status" value="1"/>
</dbReference>
<evidence type="ECO:0000256" key="2">
    <source>
        <dbReference type="ARBA" id="ARBA00005687"/>
    </source>
</evidence>
<gene>
    <name evidence="12" type="ORF">AAP_02266</name>
</gene>
<evidence type="ECO:0000256" key="10">
    <source>
        <dbReference type="SAM" id="MobiDB-lite"/>
    </source>
</evidence>
<dbReference type="VEuPathDB" id="FungiDB:AAP_02266"/>
<protein>
    <submittedName>
        <fullName evidence="12">Mitochondrion biogenesis protein</fullName>
    </submittedName>
</protein>
<sequence>MSQNIGRRLFANLFKCHSANSPLNSSYPGSSSSAFSSSLSSSSPWDFFIFARSPHGGPPRNFTTTTTSRYHHYYSSRFFIYETPTPHPNNNYSHSHSHSYNHNHYHNYNHSSFPNHNGARQLTRRFASGGFFVLGNTTHYSTTTPGAAAAAAAAASASADPATATAVSLSAATSNILRRSRQWRDAQRASSCLAGGQWKRRIHTDSSDRCDCDRKKTSAARGKTNEQGGDGIVKPGNARETTKDIPGIAEDKRASVSAPVFTPASFNFSHRHFPSPHVTSEHYHLHAPTKEQLLAASTGFWSRLKVRFKWFSIRSVRPFTFDEIAALFSWVLIGHALWVIFATTTFFSIVILAINTVFAQETLARWIGNYLTKSSGLKVVFESAIVPRWRDGVITFKNVFVSRRPGLGTGDVSKGSSAAAAAAARGHTDGTVVVPNDVEDDGNYTQFDLSISQVNVTLSFTRWFNGKGLLRDVEVRGVRGVVDRTHVWWPEGDLDPADFRREHSPGDFELESFKLDDLLVTVYHPGGFRPFPVSIFSCELPQLRRQWLFYDFLSATTMSGSYDNSLFTIHPRQTHATGYSQFSDPTSSGGSSSSSTTLLPGFNGDESKPSPWKKHNRIRIDNLNIDHLNTGVAGPFGWIREGTVDIVADMMFPADNDESLAKVMADLYDRLEATVTANRVRRTLHNTTDTTTENEDGTTAYDAGGKTESWSLSDIHDSLTAHSDDDDKRFVVTDLRVQLNNIRAQVPFFQNDLSYINTALVRPIVAYMNSRRTFIPVQCRIVKRIGDFDGSWTLWDSGLMDDLSAETYEAFARDVMDDQARRRRLKKVGLWSLQLAAQAIFMGMAGTCI</sequence>
<keyword evidence="13" id="KW-1185">Reference proteome</keyword>